<evidence type="ECO:0000256" key="1">
    <source>
        <dbReference type="SAM" id="MobiDB-lite"/>
    </source>
</evidence>
<reference evidence="3" key="1">
    <citation type="submission" date="2025-08" db="UniProtKB">
        <authorList>
            <consortium name="RefSeq"/>
        </authorList>
    </citation>
    <scope>IDENTIFICATION</scope>
</reference>
<name>A0A8B8F652_9HEMI</name>
<protein>
    <submittedName>
        <fullName evidence="3">Uncharacterized protein LOC112680181 isoform X2</fullName>
    </submittedName>
</protein>
<feature type="region of interest" description="Disordered" evidence="1">
    <location>
        <begin position="60"/>
        <end position="109"/>
    </location>
</feature>
<proteinExistence type="predicted"/>
<evidence type="ECO:0000313" key="3">
    <source>
        <dbReference type="RefSeq" id="XP_025405990.1"/>
    </source>
</evidence>
<organism evidence="2 3">
    <name type="scientific">Sipha flava</name>
    <name type="common">yellow sugarcane aphid</name>
    <dbReference type="NCBI Taxonomy" id="143950"/>
    <lineage>
        <taxon>Eukaryota</taxon>
        <taxon>Metazoa</taxon>
        <taxon>Ecdysozoa</taxon>
        <taxon>Arthropoda</taxon>
        <taxon>Hexapoda</taxon>
        <taxon>Insecta</taxon>
        <taxon>Pterygota</taxon>
        <taxon>Neoptera</taxon>
        <taxon>Paraneoptera</taxon>
        <taxon>Hemiptera</taxon>
        <taxon>Sternorrhyncha</taxon>
        <taxon>Aphidomorpha</taxon>
        <taxon>Aphidoidea</taxon>
        <taxon>Aphididae</taxon>
        <taxon>Sipha</taxon>
    </lineage>
</organism>
<gene>
    <name evidence="3" type="primary">LOC112680181</name>
</gene>
<keyword evidence="2" id="KW-1185">Reference proteome</keyword>
<accession>A0A8B8F652</accession>
<sequence length="109" mass="12248">MAPKRKAELMRESRKLETLVIETIDSIVCEQRKSDSQNYSESIPNDDVIDSNLLTEIQSTSYTNSVEPKGWSVKNSTNNKRNHSSSSASNLPSPSTNKQTDQKGKKKFL</sequence>
<dbReference type="Proteomes" id="UP000694846">
    <property type="component" value="Unplaced"/>
</dbReference>
<evidence type="ECO:0000313" key="2">
    <source>
        <dbReference type="Proteomes" id="UP000694846"/>
    </source>
</evidence>
<feature type="compositionally biased region" description="Low complexity" evidence="1">
    <location>
        <begin position="84"/>
        <end position="97"/>
    </location>
</feature>
<dbReference type="RefSeq" id="XP_025405990.1">
    <property type="nucleotide sequence ID" value="XM_025550205.1"/>
</dbReference>
<dbReference type="AlphaFoldDB" id="A0A8B8F652"/>
<feature type="region of interest" description="Disordered" evidence="1">
    <location>
        <begin position="31"/>
        <end position="50"/>
    </location>
</feature>
<dbReference type="GeneID" id="112680181"/>